<dbReference type="EMBL" id="JACHGT010000002">
    <property type="protein sequence ID" value="MBB6033096.1"/>
    <property type="molecule type" value="Genomic_DNA"/>
</dbReference>
<proteinExistence type="predicted"/>
<dbReference type="RefSeq" id="WP_184786006.1">
    <property type="nucleotide sequence ID" value="NZ_BONT01000022.1"/>
</dbReference>
<sequence length="321" mass="35642">MNEELVAPAAYVHRLGVDEVPEWLPSLHPSVLEAADAVDATRGADGYGAASVEYAVNHPDDRPRVILWALLRYRLDQPDAARLLDAALLEDVRWKADEALWIGDTAPLTPHTAALIVRALEALWLHELPLAADRVEQLRRAELDAGLSTRVGWLQANIARVRKIGAGFDPRFADRVAIPLRRPIHALLFHCTRDKPGPPGLHWQWRMRELAGRNFDAVVEIVKAIPDHLEEHGRFSQGEDILRGLVVMAGHADEEWTVPLLASIIVAAAGTRPVLSQKLARTAVDALFLCTGAKETMRGLESRVRSEAIRKRVAESVQHMR</sequence>
<comment type="caution">
    <text evidence="1">The sequence shown here is derived from an EMBL/GenBank/DDBJ whole genome shotgun (WGS) entry which is preliminary data.</text>
</comment>
<keyword evidence="2" id="KW-1185">Reference proteome</keyword>
<dbReference type="AlphaFoldDB" id="A0A841FA20"/>
<name>A0A841FA20_9ACTN</name>
<evidence type="ECO:0000313" key="1">
    <source>
        <dbReference type="EMBL" id="MBB6033096.1"/>
    </source>
</evidence>
<protein>
    <submittedName>
        <fullName evidence="1">Uncharacterized protein</fullName>
    </submittedName>
</protein>
<reference evidence="1 2" key="1">
    <citation type="submission" date="2020-08" db="EMBL/GenBank/DDBJ databases">
        <title>Genomic Encyclopedia of Type Strains, Phase IV (KMG-IV): sequencing the most valuable type-strain genomes for metagenomic binning, comparative biology and taxonomic classification.</title>
        <authorList>
            <person name="Goeker M."/>
        </authorList>
    </citation>
    <scope>NUCLEOTIDE SEQUENCE [LARGE SCALE GENOMIC DNA]</scope>
    <source>
        <strain evidence="1 2">YIM 65646</strain>
    </source>
</reference>
<dbReference type="Proteomes" id="UP000548476">
    <property type="component" value="Unassembled WGS sequence"/>
</dbReference>
<evidence type="ECO:0000313" key="2">
    <source>
        <dbReference type="Proteomes" id="UP000548476"/>
    </source>
</evidence>
<gene>
    <name evidence="1" type="ORF">HNR73_000943</name>
</gene>
<organism evidence="1 2">
    <name type="scientific">Phytomonospora endophytica</name>
    <dbReference type="NCBI Taxonomy" id="714109"/>
    <lineage>
        <taxon>Bacteria</taxon>
        <taxon>Bacillati</taxon>
        <taxon>Actinomycetota</taxon>
        <taxon>Actinomycetes</taxon>
        <taxon>Micromonosporales</taxon>
        <taxon>Micromonosporaceae</taxon>
        <taxon>Phytomonospora</taxon>
    </lineage>
</organism>
<accession>A0A841FA20</accession>